<dbReference type="Proteomes" id="UP000252770">
    <property type="component" value="Unassembled WGS sequence"/>
</dbReference>
<keyword evidence="2 6" id="KW-0813">Transport</keyword>
<dbReference type="Gene3D" id="1.10.3720.10">
    <property type="entry name" value="MetI-like"/>
    <property type="match status" value="1"/>
</dbReference>
<evidence type="ECO:0000256" key="3">
    <source>
        <dbReference type="ARBA" id="ARBA00022692"/>
    </source>
</evidence>
<dbReference type="InterPro" id="IPR035906">
    <property type="entry name" value="MetI-like_sf"/>
</dbReference>
<evidence type="ECO:0000256" key="1">
    <source>
        <dbReference type="ARBA" id="ARBA00004141"/>
    </source>
</evidence>
<feature type="transmembrane region" description="Helical" evidence="6">
    <location>
        <begin position="78"/>
        <end position="104"/>
    </location>
</feature>
<comment type="subcellular location">
    <subcellularLocation>
        <location evidence="6">Cell membrane</location>
        <topology evidence="6">Multi-pass membrane protein</topology>
    </subcellularLocation>
    <subcellularLocation>
        <location evidence="1">Membrane</location>
        <topology evidence="1">Multi-pass membrane protein</topology>
    </subcellularLocation>
</comment>
<evidence type="ECO:0000313" key="9">
    <source>
        <dbReference type="EMBL" id="RCK70141.1"/>
    </source>
</evidence>
<dbReference type="InterPro" id="IPR051204">
    <property type="entry name" value="ABC_transp_perm/SBD"/>
</dbReference>
<feature type="transmembrane region" description="Helical" evidence="6">
    <location>
        <begin position="34"/>
        <end position="57"/>
    </location>
</feature>
<keyword evidence="4 6" id="KW-1133">Transmembrane helix</keyword>
<organism evidence="9 10">
    <name type="scientific">Desertihabitans brevis</name>
    <dbReference type="NCBI Taxonomy" id="2268447"/>
    <lineage>
        <taxon>Bacteria</taxon>
        <taxon>Bacillati</taxon>
        <taxon>Actinomycetota</taxon>
        <taxon>Actinomycetes</taxon>
        <taxon>Propionibacteriales</taxon>
        <taxon>Propionibacteriaceae</taxon>
        <taxon>Desertihabitans</taxon>
    </lineage>
</organism>
<comment type="caution">
    <text evidence="9">The sequence shown here is derived from an EMBL/GenBank/DDBJ whole genome shotgun (WGS) entry which is preliminary data.</text>
</comment>
<reference evidence="9 10" key="1">
    <citation type="submission" date="2018-07" db="EMBL/GenBank/DDBJ databases">
        <title>Desertimonas flava gen. nov. sp. nov.</title>
        <authorList>
            <person name="Liu S."/>
        </authorList>
    </citation>
    <scope>NUCLEOTIDE SEQUENCE [LARGE SCALE GENOMIC DNA]</scope>
    <source>
        <strain evidence="9 10">16Sb5-5</strain>
    </source>
</reference>
<evidence type="ECO:0000256" key="7">
    <source>
        <dbReference type="SAM" id="MobiDB-lite"/>
    </source>
</evidence>
<dbReference type="Pfam" id="PF00528">
    <property type="entry name" value="BPD_transp_1"/>
    <property type="match status" value="1"/>
</dbReference>
<feature type="transmembrane region" description="Helical" evidence="6">
    <location>
        <begin position="193"/>
        <end position="216"/>
    </location>
</feature>
<dbReference type="GO" id="GO:0031460">
    <property type="term" value="P:glycine betaine transport"/>
    <property type="evidence" value="ECO:0007669"/>
    <property type="project" value="TreeGrafter"/>
</dbReference>
<dbReference type="PANTHER" id="PTHR30177:SF33">
    <property type="entry name" value="POSSIBLE OSMOPROTECTANT (GLYCINE BETAINE_CARNITINE_CHOLINE_L-PROLINE) TRANSPORT INTEGRAL MEMBRANE PROTEIN ABC TRANSPORTER PROZ"/>
    <property type="match status" value="1"/>
</dbReference>
<accession>A0A367YYV9</accession>
<dbReference type="GO" id="GO:0005886">
    <property type="term" value="C:plasma membrane"/>
    <property type="evidence" value="ECO:0007669"/>
    <property type="project" value="UniProtKB-SubCell"/>
</dbReference>
<keyword evidence="10" id="KW-1185">Reference proteome</keyword>
<keyword evidence="5 6" id="KW-0472">Membrane</keyword>
<dbReference type="EMBL" id="QOUI01000004">
    <property type="protein sequence ID" value="RCK70141.1"/>
    <property type="molecule type" value="Genomic_DNA"/>
</dbReference>
<feature type="compositionally biased region" description="Basic and acidic residues" evidence="7">
    <location>
        <begin position="250"/>
        <end position="262"/>
    </location>
</feature>
<evidence type="ECO:0000256" key="5">
    <source>
        <dbReference type="ARBA" id="ARBA00023136"/>
    </source>
</evidence>
<keyword evidence="3 6" id="KW-0812">Transmembrane</keyword>
<dbReference type="SUPFAM" id="SSF161098">
    <property type="entry name" value="MetI-like"/>
    <property type="match status" value="1"/>
</dbReference>
<dbReference type="CDD" id="cd06261">
    <property type="entry name" value="TM_PBP2"/>
    <property type="match status" value="1"/>
</dbReference>
<evidence type="ECO:0000256" key="4">
    <source>
        <dbReference type="ARBA" id="ARBA00022989"/>
    </source>
</evidence>
<dbReference type="AlphaFoldDB" id="A0A367YYV9"/>
<protein>
    <submittedName>
        <fullName evidence="9">ABC transporter permease subunit</fullName>
    </submittedName>
</protein>
<gene>
    <name evidence="9" type="ORF">DT076_08655</name>
</gene>
<proteinExistence type="inferred from homology"/>
<evidence type="ECO:0000256" key="6">
    <source>
        <dbReference type="RuleBase" id="RU363032"/>
    </source>
</evidence>
<dbReference type="InterPro" id="IPR000515">
    <property type="entry name" value="MetI-like"/>
</dbReference>
<comment type="similarity">
    <text evidence="6">Belongs to the binding-protein-dependent transport system permease family.</text>
</comment>
<evidence type="ECO:0000256" key="2">
    <source>
        <dbReference type="ARBA" id="ARBA00022448"/>
    </source>
</evidence>
<evidence type="ECO:0000259" key="8">
    <source>
        <dbReference type="PROSITE" id="PS50928"/>
    </source>
</evidence>
<sequence length="284" mass="29202">MVSEGGRVNLFEFLLDPASWTGPSGIPARLLQHLLYSGAAVLLAALVAIPLGVVIGHTRRGDAVASGLSNAARAIPTLGLLVLVVTLLGTGAAPVVGALAVLAVPPVLINTVAGFRQADQEAVHAGRALGMTPWQLVRQVELPLATPLIVSGVRSASLQVIATATVAALAAAGGLGRFVVDGQRLGPEGYPQMLAGAVLVALLAIVVDLLLGGLSWQLERRRRHIRREERGDLDALRAGELAEQAAARPDTADRAGDADRPADAATVEVPAGETPDTGPRPGHR</sequence>
<dbReference type="PANTHER" id="PTHR30177">
    <property type="entry name" value="GLYCINE BETAINE/L-PROLINE TRANSPORT SYSTEM PERMEASE PROTEIN PROW"/>
    <property type="match status" value="1"/>
</dbReference>
<name>A0A367YYV9_9ACTN</name>
<dbReference type="GO" id="GO:0055085">
    <property type="term" value="P:transmembrane transport"/>
    <property type="evidence" value="ECO:0007669"/>
    <property type="project" value="InterPro"/>
</dbReference>
<feature type="region of interest" description="Disordered" evidence="7">
    <location>
        <begin position="238"/>
        <end position="284"/>
    </location>
</feature>
<feature type="domain" description="ABC transmembrane type-1" evidence="8">
    <location>
        <begin position="30"/>
        <end position="211"/>
    </location>
</feature>
<evidence type="ECO:0000313" key="10">
    <source>
        <dbReference type="Proteomes" id="UP000252770"/>
    </source>
</evidence>
<dbReference type="PROSITE" id="PS50928">
    <property type="entry name" value="ABC_TM1"/>
    <property type="match status" value="1"/>
</dbReference>